<sequence length="60" mass="6668">MTDQVKSPVVEQPATPGADVRCEKAGDRRWLSDALEDDEVREAQKHDAAFFKADGRTAHD</sequence>
<proteinExistence type="predicted"/>
<reference evidence="2 3" key="1">
    <citation type="submission" date="2019-05" db="EMBL/GenBank/DDBJ databases">
        <title>Draft Genome of Bradyrhizobium elkanii strain SEMIA 938, Used in Commercial Inoculants for Lupinus spp. in Brazil.</title>
        <authorList>
            <person name="Hungria M."/>
            <person name="Delamuta J.R.M."/>
            <person name="Ribeiro R.A."/>
            <person name="Nogueira M.A."/>
        </authorList>
    </citation>
    <scope>NUCLEOTIDE SEQUENCE [LARGE SCALE GENOMIC DNA]</scope>
    <source>
        <strain evidence="2 3">Semia 938</strain>
    </source>
</reference>
<evidence type="ECO:0000256" key="1">
    <source>
        <dbReference type="SAM" id="MobiDB-lite"/>
    </source>
</evidence>
<dbReference type="EMBL" id="SZZP01000007">
    <property type="protein sequence ID" value="TKV81180.1"/>
    <property type="molecule type" value="Genomic_DNA"/>
</dbReference>
<accession>A0A4U6S207</accession>
<protein>
    <submittedName>
        <fullName evidence="2">Uncharacterized protein</fullName>
    </submittedName>
</protein>
<gene>
    <name evidence="2" type="ORF">FDV58_13710</name>
</gene>
<comment type="caution">
    <text evidence="2">The sequence shown here is derived from an EMBL/GenBank/DDBJ whole genome shotgun (WGS) entry which is preliminary data.</text>
</comment>
<feature type="region of interest" description="Disordered" evidence="1">
    <location>
        <begin position="1"/>
        <end position="25"/>
    </location>
</feature>
<dbReference type="RefSeq" id="WP_137478697.1">
    <property type="nucleotide sequence ID" value="NZ_SZZP01000007.1"/>
</dbReference>
<dbReference type="Proteomes" id="UP000305095">
    <property type="component" value="Unassembled WGS sequence"/>
</dbReference>
<name>A0A4U6S207_BRAEL</name>
<evidence type="ECO:0000313" key="2">
    <source>
        <dbReference type="EMBL" id="TKV81180.1"/>
    </source>
</evidence>
<evidence type="ECO:0000313" key="3">
    <source>
        <dbReference type="Proteomes" id="UP000305095"/>
    </source>
</evidence>
<organism evidence="2 3">
    <name type="scientific">Bradyrhizobium elkanii</name>
    <dbReference type="NCBI Taxonomy" id="29448"/>
    <lineage>
        <taxon>Bacteria</taxon>
        <taxon>Pseudomonadati</taxon>
        <taxon>Pseudomonadota</taxon>
        <taxon>Alphaproteobacteria</taxon>
        <taxon>Hyphomicrobiales</taxon>
        <taxon>Nitrobacteraceae</taxon>
        <taxon>Bradyrhizobium</taxon>
    </lineage>
</organism>
<dbReference type="AlphaFoldDB" id="A0A4U6S207"/>